<dbReference type="OMA" id="DYRTYAN"/>
<feature type="compositionally biased region" description="Polar residues" evidence="1">
    <location>
        <begin position="67"/>
        <end position="78"/>
    </location>
</feature>
<organism evidence="2">
    <name type="scientific">Culicoides sonorensis</name>
    <name type="common">Biting midge</name>
    <dbReference type="NCBI Taxonomy" id="179676"/>
    <lineage>
        <taxon>Eukaryota</taxon>
        <taxon>Metazoa</taxon>
        <taxon>Ecdysozoa</taxon>
        <taxon>Arthropoda</taxon>
        <taxon>Hexapoda</taxon>
        <taxon>Insecta</taxon>
        <taxon>Pterygota</taxon>
        <taxon>Neoptera</taxon>
        <taxon>Endopterygota</taxon>
        <taxon>Diptera</taxon>
        <taxon>Nematocera</taxon>
        <taxon>Chironomoidea</taxon>
        <taxon>Ceratopogonidae</taxon>
        <taxon>Ceratopogoninae</taxon>
        <taxon>Culicoides</taxon>
        <taxon>Monoculicoides</taxon>
    </lineage>
</organism>
<proteinExistence type="predicted"/>
<reference evidence="3" key="2">
    <citation type="submission" date="2018-07" db="EMBL/GenBank/DDBJ databases">
        <authorList>
            <person name="Quirk P.G."/>
            <person name="Krulwich T.A."/>
        </authorList>
    </citation>
    <scope>NUCLEOTIDE SEQUENCE</scope>
</reference>
<evidence type="ECO:0000313" key="3">
    <source>
        <dbReference type="EMBL" id="SSX25586.1"/>
    </source>
</evidence>
<sequence length="210" mass="24592">MENYIKITVILPPPPQTNISNRMSSSERSIPHLRDIFSINSYSSGYNYTTQNPHNNPYNGVDHHANHPSNNNLINQKSVSRKKRDNNKTLTSGDIKTLERHLSMKKTIRKKIMRDLQQMYTDDPNEFKTENTEQLKAEVRTDVLRFGERQTTASKKSDNFLDMLRGENTYLNNNSAVQRHDYDYDSATSQQQKEKQSFWKRFTMKGKSNR</sequence>
<gene>
    <name evidence="2" type="primary">CSON012484</name>
</gene>
<dbReference type="EMBL" id="UFQS01000596">
    <property type="protein sequence ID" value="SSX05225.1"/>
    <property type="molecule type" value="Genomic_DNA"/>
</dbReference>
<evidence type="ECO:0000313" key="2">
    <source>
        <dbReference type="EMBL" id="SSX05225.1"/>
    </source>
</evidence>
<dbReference type="EMBL" id="UFQT01000596">
    <property type="protein sequence ID" value="SSX25586.1"/>
    <property type="molecule type" value="Genomic_DNA"/>
</dbReference>
<name>A0A336KPA8_CULSO</name>
<evidence type="ECO:0000256" key="1">
    <source>
        <dbReference type="SAM" id="MobiDB-lite"/>
    </source>
</evidence>
<protein>
    <submittedName>
        <fullName evidence="2">CSON012484 protein</fullName>
    </submittedName>
</protein>
<feature type="region of interest" description="Disordered" evidence="1">
    <location>
        <begin position="50"/>
        <end position="92"/>
    </location>
</feature>
<accession>A0A336KPA8</accession>
<feature type="region of interest" description="Disordered" evidence="1">
    <location>
        <begin position="184"/>
        <end position="210"/>
    </location>
</feature>
<dbReference type="VEuPathDB" id="VectorBase:CSON012484"/>
<reference evidence="2" key="1">
    <citation type="submission" date="2018-04" db="EMBL/GenBank/DDBJ databases">
        <authorList>
            <person name="Go L.Y."/>
            <person name="Mitchell J.A."/>
        </authorList>
    </citation>
    <scope>NUCLEOTIDE SEQUENCE</scope>
    <source>
        <tissue evidence="2">Whole organism</tissue>
    </source>
</reference>
<dbReference type="AlphaFoldDB" id="A0A336KPA8"/>